<evidence type="ECO:0000313" key="8">
    <source>
        <dbReference type="EMBL" id="ACZ41306.1"/>
    </source>
</evidence>
<accession>D1CEF0</accession>
<evidence type="ECO:0000256" key="2">
    <source>
        <dbReference type="ARBA" id="ARBA00006679"/>
    </source>
</evidence>
<dbReference type="eggNOG" id="COG2259">
    <property type="taxonomic scope" value="Bacteria"/>
</dbReference>
<proteinExistence type="inferred from homology"/>
<dbReference type="PANTHER" id="PTHR33452">
    <property type="entry name" value="OXIDOREDUCTASE CATD-RELATED"/>
    <property type="match status" value="1"/>
</dbReference>
<sequence>MFDAALLVLRVVVGLLFIGHGAQKLFGWFGGGGLKGTAHFMESLGLTPGRYWAVLAGLSEFVGGLLMLTGLLNPIGPLAILGAMIMATVKAHWGKPIWSSSGGAELPVVYGAIAVALLLTGYGRYSLDNLLNISLPSWVVLAGFLVIMLLLVLATVPGVSRSAKYSTS</sequence>
<dbReference type="KEGG" id="ttr:Tter_0384"/>
<dbReference type="Pfam" id="PF07681">
    <property type="entry name" value="DoxX"/>
    <property type="match status" value="1"/>
</dbReference>
<evidence type="ECO:0000256" key="6">
    <source>
        <dbReference type="ARBA" id="ARBA00023136"/>
    </source>
</evidence>
<dbReference type="InterPro" id="IPR032808">
    <property type="entry name" value="DoxX"/>
</dbReference>
<organism evidence="8 9">
    <name type="scientific">Thermobaculum terrenum (strain ATCC BAA-798 / CCMEE 7001 / YNP1)</name>
    <dbReference type="NCBI Taxonomy" id="525904"/>
    <lineage>
        <taxon>Bacteria</taxon>
        <taxon>Bacillati</taxon>
        <taxon>Chloroflexota</taxon>
        <taxon>Chloroflexia</taxon>
        <taxon>Candidatus Thermobaculales</taxon>
        <taxon>Candidatus Thermobaculaceae</taxon>
        <taxon>Thermobaculum</taxon>
    </lineage>
</organism>
<dbReference type="AlphaFoldDB" id="D1CEF0"/>
<dbReference type="EMBL" id="CP001825">
    <property type="protein sequence ID" value="ACZ41306.1"/>
    <property type="molecule type" value="Genomic_DNA"/>
</dbReference>
<gene>
    <name evidence="8" type="ordered locus">Tter_0384</name>
</gene>
<evidence type="ECO:0000313" key="9">
    <source>
        <dbReference type="Proteomes" id="UP000000323"/>
    </source>
</evidence>
<evidence type="ECO:0000256" key="5">
    <source>
        <dbReference type="ARBA" id="ARBA00022989"/>
    </source>
</evidence>
<comment type="subcellular location">
    <subcellularLocation>
        <location evidence="1">Cell membrane</location>
        <topology evidence="1">Multi-pass membrane protein</topology>
    </subcellularLocation>
</comment>
<keyword evidence="5 7" id="KW-1133">Transmembrane helix</keyword>
<feature type="transmembrane region" description="Helical" evidence="7">
    <location>
        <begin position="137"/>
        <end position="159"/>
    </location>
</feature>
<dbReference type="OrthoDB" id="346004at2"/>
<keyword evidence="4 7" id="KW-0812">Transmembrane</keyword>
<evidence type="ECO:0000256" key="1">
    <source>
        <dbReference type="ARBA" id="ARBA00004651"/>
    </source>
</evidence>
<protein>
    <submittedName>
        <fullName evidence="8">DoxX family protein</fullName>
    </submittedName>
</protein>
<dbReference type="STRING" id="525904.Tter_0384"/>
<dbReference type="RefSeq" id="WP_012874341.1">
    <property type="nucleotide sequence ID" value="NC_013525.1"/>
</dbReference>
<comment type="similarity">
    <text evidence="2">Belongs to the DoxX family.</text>
</comment>
<dbReference type="InterPro" id="IPR051907">
    <property type="entry name" value="DoxX-like_oxidoreductase"/>
</dbReference>
<dbReference type="PANTHER" id="PTHR33452:SF1">
    <property type="entry name" value="INNER MEMBRANE PROTEIN YPHA-RELATED"/>
    <property type="match status" value="1"/>
</dbReference>
<dbReference type="GO" id="GO:0005886">
    <property type="term" value="C:plasma membrane"/>
    <property type="evidence" value="ECO:0007669"/>
    <property type="project" value="UniProtKB-SubCell"/>
</dbReference>
<evidence type="ECO:0000256" key="7">
    <source>
        <dbReference type="SAM" id="Phobius"/>
    </source>
</evidence>
<keyword evidence="9" id="KW-1185">Reference proteome</keyword>
<reference evidence="9" key="1">
    <citation type="journal article" date="2010" name="Stand. Genomic Sci.">
        <title>Complete genome sequence of 'Thermobaculum terrenum' type strain (YNP1).</title>
        <authorList>
            <person name="Kiss H."/>
            <person name="Cleland D."/>
            <person name="Lapidus A."/>
            <person name="Lucas S."/>
            <person name="Glavina Del Rio T."/>
            <person name="Nolan M."/>
            <person name="Tice H."/>
            <person name="Han C."/>
            <person name="Goodwin L."/>
            <person name="Pitluck S."/>
            <person name="Liolios K."/>
            <person name="Ivanova N."/>
            <person name="Mavromatis K."/>
            <person name="Ovchinnikova G."/>
            <person name="Pati A."/>
            <person name="Chen A."/>
            <person name="Palaniappan K."/>
            <person name="Land M."/>
            <person name="Hauser L."/>
            <person name="Chang Y."/>
            <person name="Jeffries C."/>
            <person name="Lu M."/>
            <person name="Brettin T."/>
            <person name="Detter J."/>
            <person name="Goker M."/>
            <person name="Tindall B."/>
            <person name="Beck B."/>
            <person name="McDermott T."/>
            <person name="Woyke T."/>
            <person name="Bristow J."/>
            <person name="Eisen J."/>
            <person name="Markowitz V."/>
            <person name="Hugenholtz P."/>
            <person name="Kyrpides N."/>
            <person name="Klenk H."/>
            <person name="Cheng J."/>
        </authorList>
    </citation>
    <scope>NUCLEOTIDE SEQUENCE [LARGE SCALE GENOMIC DNA]</scope>
    <source>
        <strain evidence="9">ATCC BAA-798 / YNP1</strain>
    </source>
</reference>
<dbReference type="Proteomes" id="UP000000323">
    <property type="component" value="Chromosome 1"/>
</dbReference>
<dbReference type="HOGENOM" id="CLU_058421_3_0_0"/>
<keyword evidence="3" id="KW-1003">Cell membrane</keyword>
<evidence type="ECO:0000256" key="4">
    <source>
        <dbReference type="ARBA" id="ARBA00022692"/>
    </source>
</evidence>
<evidence type="ECO:0000256" key="3">
    <source>
        <dbReference type="ARBA" id="ARBA00022475"/>
    </source>
</evidence>
<feature type="transmembrane region" description="Helical" evidence="7">
    <location>
        <begin position="61"/>
        <end position="87"/>
    </location>
</feature>
<name>D1CEF0_THET1</name>
<keyword evidence="6 7" id="KW-0472">Membrane</keyword>